<protein>
    <submittedName>
        <fullName evidence="1">30105_t:CDS:1</fullName>
    </submittedName>
</protein>
<sequence>VLIAQDNNKDTKHAIQKYNKYTIDLEISTKLGIVKALPVRKLLDC</sequence>
<dbReference type="Proteomes" id="UP000789920">
    <property type="component" value="Unassembled WGS sequence"/>
</dbReference>
<reference evidence="1" key="1">
    <citation type="submission" date="2021-06" db="EMBL/GenBank/DDBJ databases">
        <authorList>
            <person name="Kallberg Y."/>
            <person name="Tangrot J."/>
            <person name="Rosling A."/>
        </authorList>
    </citation>
    <scope>NUCLEOTIDE SEQUENCE</scope>
    <source>
        <strain evidence="1">MA461A</strain>
    </source>
</reference>
<gene>
    <name evidence="1" type="ORF">RPERSI_LOCUS25051</name>
</gene>
<evidence type="ECO:0000313" key="2">
    <source>
        <dbReference type="Proteomes" id="UP000789920"/>
    </source>
</evidence>
<keyword evidence="2" id="KW-1185">Reference proteome</keyword>
<accession>A0ACA9RZA0</accession>
<dbReference type="EMBL" id="CAJVQC010081804">
    <property type="protein sequence ID" value="CAG8819067.1"/>
    <property type="molecule type" value="Genomic_DNA"/>
</dbReference>
<evidence type="ECO:0000313" key="1">
    <source>
        <dbReference type="EMBL" id="CAG8819067.1"/>
    </source>
</evidence>
<comment type="caution">
    <text evidence="1">The sequence shown here is derived from an EMBL/GenBank/DDBJ whole genome shotgun (WGS) entry which is preliminary data.</text>
</comment>
<organism evidence="1 2">
    <name type="scientific">Racocetra persica</name>
    <dbReference type="NCBI Taxonomy" id="160502"/>
    <lineage>
        <taxon>Eukaryota</taxon>
        <taxon>Fungi</taxon>
        <taxon>Fungi incertae sedis</taxon>
        <taxon>Mucoromycota</taxon>
        <taxon>Glomeromycotina</taxon>
        <taxon>Glomeromycetes</taxon>
        <taxon>Diversisporales</taxon>
        <taxon>Gigasporaceae</taxon>
        <taxon>Racocetra</taxon>
    </lineage>
</organism>
<proteinExistence type="predicted"/>
<feature type="non-terminal residue" evidence="1">
    <location>
        <position position="1"/>
    </location>
</feature>
<name>A0ACA9RZA0_9GLOM</name>